<name>A0A6M3JIZ2_9ZZZZ</name>
<organism evidence="1">
    <name type="scientific">viral metagenome</name>
    <dbReference type="NCBI Taxonomy" id="1070528"/>
    <lineage>
        <taxon>unclassified sequences</taxon>
        <taxon>metagenomes</taxon>
        <taxon>organismal metagenomes</taxon>
    </lineage>
</organism>
<sequence length="91" mass="10544">MKENIAPMDMTIAVGYGTAQVMRDGEIIYNENTANIQSYDDYKTLSEFEEMAEQDPDHDWRVILNAPFKDSEYQRRGKEKWVLIKSGMGFA</sequence>
<evidence type="ECO:0000313" key="2">
    <source>
        <dbReference type="EMBL" id="QJA90989.1"/>
    </source>
</evidence>
<accession>A0A6M3JIZ2</accession>
<reference evidence="1" key="1">
    <citation type="submission" date="2020-03" db="EMBL/GenBank/DDBJ databases">
        <title>The deep terrestrial virosphere.</title>
        <authorList>
            <person name="Holmfeldt K."/>
            <person name="Nilsson E."/>
            <person name="Simone D."/>
            <person name="Lopez-Fernandez M."/>
            <person name="Wu X."/>
            <person name="de Brujin I."/>
            <person name="Lundin D."/>
            <person name="Andersson A."/>
            <person name="Bertilsson S."/>
            <person name="Dopson M."/>
        </authorList>
    </citation>
    <scope>NUCLEOTIDE SEQUENCE</scope>
    <source>
        <strain evidence="1">MM415A03939</strain>
        <strain evidence="2">MM415B03501</strain>
    </source>
</reference>
<gene>
    <name evidence="1" type="ORF">MM415A03939_0015</name>
    <name evidence="2" type="ORF">MM415B03501_0007</name>
</gene>
<dbReference type="EMBL" id="MT142953">
    <property type="protein sequence ID" value="QJA90989.1"/>
    <property type="molecule type" value="Genomic_DNA"/>
</dbReference>
<dbReference type="AlphaFoldDB" id="A0A6M3JIZ2"/>
<evidence type="ECO:0000313" key="1">
    <source>
        <dbReference type="EMBL" id="QJA70159.1"/>
    </source>
</evidence>
<dbReference type="EMBL" id="MT141768">
    <property type="protein sequence ID" value="QJA70159.1"/>
    <property type="molecule type" value="Genomic_DNA"/>
</dbReference>
<protein>
    <submittedName>
        <fullName evidence="1">Uncharacterized protein</fullName>
    </submittedName>
</protein>
<proteinExistence type="predicted"/>